<organism evidence="6 7">
    <name type="scientific">Streptomyces marincola</name>
    <dbReference type="NCBI Taxonomy" id="2878388"/>
    <lineage>
        <taxon>Bacteria</taxon>
        <taxon>Bacillati</taxon>
        <taxon>Actinomycetota</taxon>
        <taxon>Actinomycetes</taxon>
        <taxon>Kitasatosporales</taxon>
        <taxon>Streptomycetaceae</taxon>
        <taxon>Streptomyces</taxon>
    </lineage>
</organism>
<reference evidence="6 7" key="1">
    <citation type="submission" date="2017-05" db="EMBL/GenBank/DDBJ databases">
        <title>Complete genome sequence of Streptomyces sp. SCSIO 03032 revealed the diverse biosynthetic pathways for its bioactive secondary metabolites.</title>
        <authorList>
            <person name="Ma L."/>
            <person name="Zhu Y."/>
            <person name="Zhang W."/>
            <person name="Zhang G."/>
            <person name="Tian X."/>
            <person name="Zhang S."/>
            <person name="Zhang C."/>
        </authorList>
    </citation>
    <scope>NUCLEOTIDE SEQUENCE [LARGE SCALE GENOMIC DNA]</scope>
    <source>
        <strain evidence="6 7">SCSIO 03032</strain>
    </source>
</reference>
<dbReference type="PRINTS" id="PR00455">
    <property type="entry name" value="HTHTETR"/>
</dbReference>
<dbReference type="Gene3D" id="1.10.10.60">
    <property type="entry name" value="Homeodomain-like"/>
    <property type="match status" value="1"/>
</dbReference>
<gene>
    <name evidence="6" type="ORF">CAG99_02700</name>
</gene>
<dbReference type="PANTHER" id="PTHR47506">
    <property type="entry name" value="TRANSCRIPTIONAL REGULATORY PROTEIN"/>
    <property type="match status" value="1"/>
</dbReference>
<feature type="domain" description="HTH tetR-type" evidence="5">
    <location>
        <begin position="9"/>
        <end position="69"/>
    </location>
</feature>
<keyword evidence="3" id="KW-0804">Transcription</keyword>
<dbReference type="InterPro" id="IPR009057">
    <property type="entry name" value="Homeodomain-like_sf"/>
</dbReference>
<dbReference type="InterPro" id="IPR036271">
    <property type="entry name" value="Tet_transcr_reg_TetR-rel_C_sf"/>
</dbReference>
<dbReference type="OrthoDB" id="9805134at2"/>
<dbReference type="GO" id="GO:0003677">
    <property type="term" value="F:DNA binding"/>
    <property type="evidence" value="ECO:0007669"/>
    <property type="project" value="UniProtKB-UniRule"/>
</dbReference>
<feature type="DNA-binding region" description="H-T-H motif" evidence="4">
    <location>
        <begin position="32"/>
        <end position="51"/>
    </location>
</feature>
<evidence type="ECO:0000259" key="5">
    <source>
        <dbReference type="PROSITE" id="PS50977"/>
    </source>
</evidence>
<evidence type="ECO:0000256" key="3">
    <source>
        <dbReference type="ARBA" id="ARBA00023163"/>
    </source>
</evidence>
<dbReference type="Pfam" id="PF16925">
    <property type="entry name" value="TetR_C_13"/>
    <property type="match status" value="1"/>
</dbReference>
<accession>A0A1W7CT56</accession>
<dbReference type="SUPFAM" id="SSF46689">
    <property type="entry name" value="Homeodomain-like"/>
    <property type="match status" value="1"/>
</dbReference>
<keyword evidence="7" id="KW-1185">Reference proteome</keyword>
<dbReference type="PROSITE" id="PS50977">
    <property type="entry name" value="HTH_TETR_2"/>
    <property type="match status" value="1"/>
</dbReference>
<evidence type="ECO:0000256" key="1">
    <source>
        <dbReference type="ARBA" id="ARBA00023015"/>
    </source>
</evidence>
<dbReference type="InterPro" id="IPR011075">
    <property type="entry name" value="TetR_C"/>
</dbReference>
<evidence type="ECO:0000256" key="2">
    <source>
        <dbReference type="ARBA" id="ARBA00023125"/>
    </source>
</evidence>
<protein>
    <submittedName>
        <fullName evidence="6">TetR family transcriptional regulator</fullName>
    </submittedName>
</protein>
<evidence type="ECO:0000313" key="6">
    <source>
        <dbReference type="EMBL" id="ARQ67889.1"/>
    </source>
</evidence>
<dbReference type="InterPro" id="IPR023772">
    <property type="entry name" value="DNA-bd_HTH_TetR-type_CS"/>
</dbReference>
<dbReference type="RefSeq" id="WP_086157414.1">
    <property type="nucleotide sequence ID" value="NZ_CP021121.1"/>
</dbReference>
<dbReference type="InterPro" id="IPR001647">
    <property type="entry name" value="HTH_TetR"/>
</dbReference>
<keyword evidence="1" id="KW-0805">Transcription regulation</keyword>
<dbReference type="PANTHER" id="PTHR47506:SF1">
    <property type="entry name" value="HTH-TYPE TRANSCRIPTIONAL REGULATOR YJDC"/>
    <property type="match status" value="1"/>
</dbReference>
<dbReference type="PROSITE" id="PS01081">
    <property type="entry name" value="HTH_TETR_1"/>
    <property type="match status" value="1"/>
</dbReference>
<dbReference type="Pfam" id="PF00440">
    <property type="entry name" value="TetR_N"/>
    <property type="match status" value="1"/>
</dbReference>
<dbReference type="EMBL" id="CP021121">
    <property type="protein sequence ID" value="ARQ67889.1"/>
    <property type="molecule type" value="Genomic_DNA"/>
</dbReference>
<evidence type="ECO:0000256" key="4">
    <source>
        <dbReference type="PROSITE-ProRule" id="PRU00335"/>
    </source>
</evidence>
<proteinExistence type="predicted"/>
<dbReference type="Gene3D" id="1.10.357.10">
    <property type="entry name" value="Tetracycline Repressor, domain 2"/>
    <property type="match status" value="1"/>
</dbReference>
<dbReference type="SUPFAM" id="SSF48498">
    <property type="entry name" value="Tetracyclin repressor-like, C-terminal domain"/>
    <property type="match status" value="1"/>
</dbReference>
<name>A0A1W7CT56_9ACTN</name>
<dbReference type="Proteomes" id="UP000194218">
    <property type="component" value="Chromosome"/>
</dbReference>
<sequence>MAGRGRPRGFDRAVALERAMRVFWERGYEAVSMTDLTSAMGINSPSLYAAFGSKEQLFREAVALYGATEGEPVARALAEGPTARAAVAGVLRVNAAAYSAPDRPSGCMIVLAATNCSRGHASVQEYLAGWRRDGADDLARRVARGIREGDVPPDADPDAVAAFYTAVVQGMSVQARDGASHAVLTRIAEGAMAAWDAVVGGAAPAS</sequence>
<dbReference type="AlphaFoldDB" id="A0A1W7CT56"/>
<keyword evidence="2 4" id="KW-0238">DNA-binding</keyword>
<evidence type="ECO:0000313" key="7">
    <source>
        <dbReference type="Proteomes" id="UP000194218"/>
    </source>
</evidence>
<dbReference type="KEGG" id="smao:CAG99_02700"/>